<dbReference type="Proteomes" id="UP001172159">
    <property type="component" value="Unassembled WGS sequence"/>
</dbReference>
<name>A0AA40ETM1_9PEZI</name>
<evidence type="ECO:0000259" key="1">
    <source>
        <dbReference type="Pfam" id="PF25907"/>
    </source>
</evidence>
<dbReference type="SUPFAM" id="SSF47616">
    <property type="entry name" value="GST C-terminal domain-like"/>
    <property type="match status" value="1"/>
</dbReference>
<dbReference type="SUPFAM" id="SSF55287">
    <property type="entry name" value="RPB5-like RNA polymerase subunit"/>
    <property type="match status" value="1"/>
</dbReference>
<comment type="caution">
    <text evidence="2">The sequence shown here is derived from an EMBL/GenBank/DDBJ whole genome shotgun (WGS) entry which is preliminary data.</text>
</comment>
<gene>
    <name evidence="2" type="ORF">B0T21DRAFT_381298</name>
</gene>
<dbReference type="Gene3D" id="3.40.30.110">
    <property type="match status" value="1"/>
</dbReference>
<dbReference type="EMBL" id="JAUKTV010000002">
    <property type="protein sequence ID" value="KAK0745264.1"/>
    <property type="molecule type" value="Genomic_DNA"/>
</dbReference>
<reference evidence="2" key="1">
    <citation type="submission" date="2023-06" db="EMBL/GenBank/DDBJ databases">
        <title>Genome-scale phylogeny and comparative genomics of the fungal order Sordariales.</title>
        <authorList>
            <consortium name="Lawrence Berkeley National Laboratory"/>
            <person name="Hensen N."/>
            <person name="Bonometti L."/>
            <person name="Westerberg I."/>
            <person name="Brannstrom I.O."/>
            <person name="Guillou S."/>
            <person name="Cros-Aarteil S."/>
            <person name="Calhoun S."/>
            <person name="Haridas S."/>
            <person name="Kuo A."/>
            <person name="Mondo S."/>
            <person name="Pangilinan J."/>
            <person name="Riley R."/>
            <person name="Labutti K."/>
            <person name="Andreopoulos B."/>
            <person name="Lipzen A."/>
            <person name="Chen C."/>
            <person name="Yanf M."/>
            <person name="Daum C."/>
            <person name="Ng V."/>
            <person name="Clum A."/>
            <person name="Steindorff A."/>
            <person name="Ohm R."/>
            <person name="Martin F."/>
            <person name="Silar P."/>
            <person name="Natvig D."/>
            <person name="Lalanne C."/>
            <person name="Gautier V."/>
            <person name="Ament-Velasquez S.L."/>
            <person name="Kruys A."/>
            <person name="Hutchinson M.I."/>
            <person name="Powell A.J."/>
            <person name="Barry K."/>
            <person name="Miller A.N."/>
            <person name="Grigoriev I.V."/>
            <person name="Debuchy R."/>
            <person name="Gladieux P."/>
            <person name="Thoren M.H."/>
            <person name="Johannesson H."/>
        </authorList>
    </citation>
    <scope>NUCLEOTIDE SEQUENCE</scope>
    <source>
        <strain evidence="2">CBS 540.89</strain>
    </source>
</reference>
<organism evidence="2 3">
    <name type="scientific">Apiosordaria backusii</name>
    <dbReference type="NCBI Taxonomy" id="314023"/>
    <lineage>
        <taxon>Eukaryota</taxon>
        <taxon>Fungi</taxon>
        <taxon>Dikarya</taxon>
        <taxon>Ascomycota</taxon>
        <taxon>Pezizomycotina</taxon>
        <taxon>Sordariomycetes</taxon>
        <taxon>Sordariomycetidae</taxon>
        <taxon>Sordariales</taxon>
        <taxon>Lasiosphaeriaceae</taxon>
        <taxon>Apiosordaria</taxon>
    </lineage>
</organism>
<dbReference type="InterPro" id="IPR035913">
    <property type="entry name" value="RPB5-like_sf"/>
</dbReference>
<dbReference type="InterPro" id="IPR036282">
    <property type="entry name" value="Glutathione-S-Trfase_C_sf"/>
</dbReference>
<dbReference type="AlphaFoldDB" id="A0AA40ETM1"/>
<sequence>MKDKNFLKDRATFFPAGGEGKPKEERELSRAEALMEVQNCVRLLEETILSDGRSWVLGAEGGEGPTRADVEGVWVVHWLLTLPKPHNANAVDQAVINKERYPKTMAWVNRFDRFVNGLGDREGRVKGQKKEVKGVEETDPVVKVQGLKRGDVVEVYPTDSGSGFRDRGRLVGVDEREVVWENEKGVRVHAPRLGFRVVGVKGRASL</sequence>
<evidence type="ECO:0000313" key="2">
    <source>
        <dbReference type="EMBL" id="KAK0745264.1"/>
    </source>
</evidence>
<keyword evidence="3" id="KW-1185">Reference proteome</keyword>
<protein>
    <recommendedName>
        <fullName evidence="1">DUF7962 domain-containing protein</fullName>
    </recommendedName>
</protein>
<accession>A0AA40ETM1</accession>
<dbReference type="InterPro" id="IPR058268">
    <property type="entry name" value="DUF7962"/>
</dbReference>
<feature type="domain" description="DUF7962" evidence="1">
    <location>
        <begin position="1"/>
        <end position="115"/>
    </location>
</feature>
<proteinExistence type="predicted"/>
<dbReference type="Pfam" id="PF25907">
    <property type="entry name" value="DUF7962"/>
    <property type="match status" value="1"/>
</dbReference>
<evidence type="ECO:0000313" key="3">
    <source>
        <dbReference type="Proteomes" id="UP001172159"/>
    </source>
</evidence>